<dbReference type="PROSITE" id="PS51450">
    <property type="entry name" value="LRR"/>
    <property type="match status" value="4"/>
</dbReference>
<dbReference type="SMART" id="SM00365">
    <property type="entry name" value="LRR_SD22"/>
    <property type="match status" value="5"/>
</dbReference>
<evidence type="ECO:0000256" key="3">
    <source>
        <dbReference type="SAM" id="MobiDB-lite"/>
    </source>
</evidence>
<dbReference type="PROSITE" id="PS50052">
    <property type="entry name" value="GUANYLATE_KINASE_2"/>
    <property type="match status" value="1"/>
</dbReference>
<dbReference type="Pfam" id="PF13516">
    <property type="entry name" value="LRR_6"/>
    <property type="match status" value="1"/>
</dbReference>
<dbReference type="Proteomes" id="UP000466442">
    <property type="component" value="Linkage Group LG9"/>
</dbReference>
<protein>
    <recommendedName>
        <fullName evidence="4">Guanylate kinase-like domain-containing protein</fullName>
    </recommendedName>
</protein>
<feature type="region of interest" description="Disordered" evidence="3">
    <location>
        <begin position="592"/>
        <end position="628"/>
    </location>
</feature>
<dbReference type="OrthoDB" id="6334211at2759"/>
<feature type="compositionally biased region" description="Acidic residues" evidence="3">
    <location>
        <begin position="593"/>
        <end position="621"/>
    </location>
</feature>
<dbReference type="PANTHER" id="PTHR15454">
    <property type="entry name" value="NISCHARIN RELATED"/>
    <property type="match status" value="1"/>
</dbReference>
<dbReference type="InterPro" id="IPR001611">
    <property type="entry name" value="Leu-rich_rpt"/>
</dbReference>
<comment type="caution">
    <text evidence="5">The sequence shown here is derived from an EMBL/GenBank/DDBJ whole genome shotgun (WGS) entry which is preliminary data.</text>
</comment>
<dbReference type="InterPro" id="IPR032675">
    <property type="entry name" value="LRR_dom_sf"/>
</dbReference>
<dbReference type="InterPro" id="IPR008144">
    <property type="entry name" value="Guanylate_kin-like_dom"/>
</dbReference>
<evidence type="ECO:0000313" key="6">
    <source>
        <dbReference type="Proteomes" id="UP000466442"/>
    </source>
</evidence>
<feature type="compositionally biased region" description="Basic and acidic residues" evidence="3">
    <location>
        <begin position="882"/>
        <end position="892"/>
    </location>
</feature>
<organism evidence="5 6">
    <name type="scientific">Apolygus lucorum</name>
    <name type="common">Small green plant bug</name>
    <name type="synonym">Lygocoris lucorum</name>
    <dbReference type="NCBI Taxonomy" id="248454"/>
    <lineage>
        <taxon>Eukaryota</taxon>
        <taxon>Metazoa</taxon>
        <taxon>Ecdysozoa</taxon>
        <taxon>Arthropoda</taxon>
        <taxon>Hexapoda</taxon>
        <taxon>Insecta</taxon>
        <taxon>Pterygota</taxon>
        <taxon>Neoptera</taxon>
        <taxon>Paraneoptera</taxon>
        <taxon>Hemiptera</taxon>
        <taxon>Heteroptera</taxon>
        <taxon>Panheteroptera</taxon>
        <taxon>Cimicomorpha</taxon>
        <taxon>Miridae</taxon>
        <taxon>Mirini</taxon>
        <taxon>Apolygus</taxon>
    </lineage>
</organism>
<sequence>MTKLCDKKYLVELDEDFRATGHKETDENTMRNILAGIGIPKTETIKPLDDDESTDSEEVDLSDRKIDVVQDPDCGYACEKDIGWFDIVQSAEPWNESRRPYDQILKYEDLTLTDEEKQGILSGMIVSTGLNFLDTVPLTDGHALTKLQLADRNLKDIQILDKYKYLQYLDLSHNFIEDLSPLEQSTYLITLDASYNHISIFKPNPTPWFLTYLNLSYNQFEIVPDISSMWSLKHLNLSNNKIKKIEGIQNLNYLQYLNMSHNHIAVIENISHVPLKTLDLSWNEITNCVEPADESGGLRNISTLQRLDLSHNLIESMHSIDCINPASLRHMNIAFNKFGCVTSFDDLIRYKALRYLRMEGNTLIHELPEIVKNVMHLLPQLDYINGSKLTKSERLVAYSMWNSDPIIHEMKKYCYDLLYSNVEPPRYGLETPKHLDYEVPIVILVGPNGTRKHLLAKHIATKYPYYVKIPLIHTTLYQWTNEDNISEEFKAMELLQVSETEFNQMWNKGKFLFVHSDLGDLYGLSRDELDDDGRLVVIPLNIGPALSLSWQGLNTTLILTRPIDDLDYSTLLQKYVASKVWIHNERDALKDVVEEEDKANESVDEEEEDENEIEDEEEQFENDLPLGGPLKGPISFKDFSNRKLSRSNTETKVVISETAVNPTPPAPKNDDELLPNRLPFKSEDSENPFKSPSVDVSIDMDYTFQREYPPWCEEESEEEEPQVTIELPKHVPFIDTMKASQAEKESLWALHDMYYDEKKTYYDEISEHLFTQTVIVDDLNIATKKILPLLMEKYNSSLKPVKVKKQRDALYDVLVKPRVDEMMEILADRGCEGRYETMGAEKDTTDVSSSEETKETLSVPFFSKSTSSLDVTPSTSLTEYGTEERRFEEPEHTWAPQPPPTPTSTRSSVLEVKAKTSMAAAGYEFDAPEKAIKYSKKS</sequence>
<feature type="compositionally biased region" description="Polar residues" evidence="3">
    <location>
        <begin position="865"/>
        <end position="879"/>
    </location>
</feature>
<evidence type="ECO:0000256" key="1">
    <source>
        <dbReference type="ARBA" id="ARBA00022614"/>
    </source>
</evidence>
<dbReference type="InterPro" id="IPR027417">
    <property type="entry name" value="P-loop_NTPase"/>
</dbReference>
<evidence type="ECO:0000313" key="5">
    <source>
        <dbReference type="EMBL" id="KAF6204644.1"/>
    </source>
</evidence>
<keyword evidence="2" id="KW-0677">Repeat</keyword>
<name>A0A6A4J8G5_APOLU</name>
<dbReference type="AlphaFoldDB" id="A0A6A4J8G5"/>
<dbReference type="SUPFAM" id="SSF52058">
    <property type="entry name" value="L domain-like"/>
    <property type="match status" value="1"/>
</dbReference>
<dbReference type="Gene3D" id="3.40.50.300">
    <property type="entry name" value="P-loop containing nucleotide triphosphate hydrolases"/>
    <property type="match status" value="1"/>
</dbReference>
<dbReference type="GO" id="GO:0005737">
    <property type="term" value="C:cytoplasm"/>
    <property type="evidence" value="ECO:0007669"/>
    <property type="project" value="TreeGrafter"/>
</dbReference>
<dbReference type="SUPFAM" id="SSF52540">
    <property type="entry name" value="P-loop containing nucleoside triphosphate hydrolases"/>
    <property type="match status" value="1"/>
</dbReference>
<gene>
    <name evidence="5" type="ORF">GE061_018804</name>
</gene>
<proteinExistence type="predicted"/>
<dbReference type="Gene3D" id="3.80.10.10">
    <property type="entry name" value="Ribonuclease Inhibitor"/>
    <property type="match status" value="2"/>
</dbReference>
<evidence type="ECO:0000256" key="2">
    <source>
        <dbReference type="ARBA" id="ARBA00022737"/>
    </source>
</evidence>
<accession>A0A6A4J8G5</accession>
<keyword evidence="1" id="KW-0433">Leucine-rich repeat</keyword>
<feature type="region of interest" description="Disordered" evidence="3">
    <location>
        <begin position="647"/>
        <end position="673"/>
    </location>
</feature>
<dbReference type="PANTHER" id="PTHR15454:SF56">
    <property type="entry name" value="PROTEIN PHOSPHATASE 1 REGULATORY SUBUNIT 7-RELATED"/>
    <property type="match status" value="1"/>
</dbReference>
<keyword evidence="6" id="KW-1185">Reference proteome</keyword>
<reference evidence="5" key="1">
    <citation type="journal article" date="2021" name="Mol. Ecol. Resour.">
        <title>Apolygus lucorum genome provides insights into omnivorousness and mesophyll feeding.</title>
        <authorList>
            <person name="Liu Y."/>
            <person name="Liu H."/>
            <person name="Wang H."/>
            <person name="Huang T."/>
            <person name="Liu B."/>
            <person name="Yang B."/>
            <person name="Yin L."/>
            <person name="Li B."/>
            <person name="Zhang Y."/>
            <person name="Zhang S."/>
            <person name="Jiang F."/>
            <person name="Zhang X."/>
            <person name="Ren Y."/>
            <person name="Wang B."/>
            <person name="Wang S."/>
            <person name="Lu Y."/>
            <person name="Wu K."/>
            <person name="Fan W."/>
            <person name="Wang G."/>
        </authorList>
    </citation>
    <scope>NUCLEOTIDE SEQUENCE</scope>
    <source>
        <strain evidence="5">12Hb</strain>
    </source>
</reference>
<feature type="domain" description="Guanylate kinase-like" evidence="4">
    <location>
        <begin position="439"/>
        <end position="656"/>
    </location>
</feature>
<evidence type="ECO:0000259" key="4">
    <source>
        <dbReference type="PROSITE" id="PS50052"/>
    </source>
</evidence>
<dbReference type="Pfam" id="PF13855">
    <property type="entry name" value="LRR_8"/>
    <property type="match status" value="1"/>
</dbReference>
<dbReference type="EMBL" id="WIXP02000009">
    <property type="protein sequence ID" value="KAF6204644.1"/>
    <property type="molecule type" value="Genomic_DNA"/>
</dbReference>
<feature type="region of interest" description="Disordered" evidence="3">
    <location>
        <begin position="865"/>
        <end position="908"/>
    </location>
</feature>